<organism evidence="19 21">
    <name type="scientific">Coptotermes formosanus</name>
    <name type="common">Formosan subterranean termite</name>
    <dbReference type="NCBI Taxonomy" id="36987"/>
    <lineage>
        <taxon>Eukaryota</taxon>
        <taxon>Metazoa</taxon>
        <taxon>Ecdysozoa</taxon>
        <taxon>Arthropoda</taxon>
        <taxon>Hexapoda</taxon>
        <taxon>Insecta</taxon>
        <taxon>Pterygota</taxon>
        <taxon>Neoptera</taxon>
        <taxon>Polyneoptera</taxon>
        <taxon>Dictyoptera</taxon>
        <taxon>Blattodea</taxon>
        <taxon>Blattoidea</taxon>
        <taxon>Termitoidae</taxon>
        <taxon>Rhinotermitidae</taxon>
        <taxon>Coptotermes</taxon>
    </lineage>
</organism>
<dbReference type="InterPro" id="IPR029044">
    <property type="entry name" value="Nucleotide-diphossugar_trans"/>
</dbReference>
<comment type="cofactor">
    <cofactor evidence="1 16">
        <name>Mn(2+)</name>
        <dbReference type="ChEBI" id="CHEBI:29035"/>
    </cofactor>
</comment>
<feature type="domain" description="Glycosyltransferase 2-like" evidence="17">
    <location>
        <begin position="194"/>
        <end position="381"/>
    </location>
</feature>
<dbReference type="PROSITE" id="PS50231">
    <property type="entry name" value="RICIN_B_LECTIN"/>
    <property type="match status" value="1"/>
</dbReference>
<dbReference type="InterPro" id="IPR001173">
    <property type="entry name" value="Glyco_trans_2-like"/>
</dbReference>
<evidence type="ECO:0000256" key="8">
    <source>
        <dbReference type="ARBA" id="ARBA00022723"/>
    </source>
</evidence>
<proteinExistence type="inferred from homology"/>
<dbReference type="GO" id="GO:0046872">
    <property type="term" value="F:metal ion binding"/>
    <property type="evidence" value="ECO:0007669"/>
    <property type="project" value="UniProtKB-KW"/>
</dbReference>
<accession>A0A6L2PTU7</accession>
<comment type="caution">
    <text evidence="19">The sequence shown here is derived from an EMBL/GenBank/DDBJ whole genome shotgun (WGS) entry which is preliminary data.</text>
</comment>
<evidence type="ECO:0000313" key="20">
    <source>
        <dbReference type="EMBL" id="GFG35704.1"/>
    </source>
</evidence>
<evidence type="ECO:0000256" key="10">
    <source>
        <dbReference type="ARBA" id="ARBA00022968"/>
    </source>
</evidence>
<reference evidence="19" key="1">
    <citation type="journal article" date="2020" name="J. Asia-Pac. Entomol.">
        <title>Draft genome sequence of the termite, Coptotermes formosanus: Genetic insights into the pyruvate dehydrogenase complex of the termite.</title>
        <authorList>
            <person name="Itakura S."/>
            <person name="Yosikawa Y."/>
            <person name="Togami Y."/>
            <person name="Umezawa K."/>
        </authorList>
    </citation>
    <scope>NUCLEOTIDE SEQUENCE</scope>
    <source>
        <tissue evidence="19">Head</tissue>
    </source>
</reference>
<keyword evidence="10" id="KW-0735">Signal-anchor</keyword>
<keyword evidence="13 16" id="KW-0472">Membrane</keyword>
<evidence type="ECO:0000256" key="15">
    <source>
        <dbReference type="ARBA" id="ARBA00023211"/>
    </source>
</evidence>
<dbReference type="Gene3D" id="3.90.550.10">
    <property type="entry name" value="Spore Coat Polysaccharide Biosynthesis Protein SpsA, Chain A"/>
    <property type="match status" value="1"/>
</dbReference>
<dbReference type="Pfam" id="PF00535">
    <property type="entry name" value="Glycos_transf_2"/>
    <property type="match status" value="1"/>
</dbReference>
<dbReference type="Gene3D" id="2.80.10.50">
    <property type="match status" value="1"/>
</dbReference>
<dbReference type="SUPFAM" id="SSF53448">
    <property type="entry name" value="Nucleotide-diphospho-sugar transferases"/>
    <property type="match status" value="1"/>
</dbReference>
<keyword evidence="14 16" id="KW-1015">Disulfide bond</keyword>
<comment type="similarity">
    <text evidence="4 16">Belongs to the glycosyltransferase 2 family. GalNAc-T subfamily.</text>
</comment>
<evidence type="ECO:0000256" key="5">
    <source>
        <dbReference type="ARBA" id="ARBA00022676"/>
    </source>
</evidence>
<evidence type="ECO:0000256" key="7">
    <source>
        <dbReference type="ARBA" id="ARBA00022692"/>
    </source>
</evidence>
<feature type="non-terminal residue" evidence="19">
    <location>
        <position position="1"/>
    </location>
</feature>
<dbReference type="CDD" id="cd02510">
    <property type="entry name" value="pp-GalNAc-T"/>
    <property type="match status" value="1"/>
</dbReference>
<comment type="pathway">
    <text evidence="3 16">Protein modification; protein glycosylation.</text>
</comment>
<dbReference type="GO" id="GO:0000139">
    <property type="term" value="C:Golgi membrane"/>
    <property type="evidence" value="ECO:0007669"/>
    <property type="project" value="UniProtKB-SubCell"/>
</dbReference>
<evidence type="ECO:0000256" key="12">
    <source>
        <dbReference type="ARBA" id="ARBA00023034"/>
    </source>
</evidence>
<evidence type="ECO:0000259" key="18">
    <source>
        <dbReference type="Pfam" id="PF00652"/>
    </source>
</evidence>
<dbReference type="AlphaFoldDB" id="A0A6L2PTU7"/>
<keyword evidence="12 16" id="KW-0333">Golgi apparatus</keyword>
<evidence type="ECO:0000256" key="1">
    <source>
        <dbReference type="ARBA" id="ARBA00001936"/>
    </source>
</evidence>
<feature type="transmembrane region" description="Helical" evidence="16">
    <location>
        <begin position="47"/>
        <end position="65"/>
    </location>
</feature>
<dbReference type="GO" id="GO:0004653">
    <property type="term" value="F:polypeptide N-acetylgalactosaminyltransferase activity"/>
    <property type="evidence" value="ECO:0007669"/>
    <property type="project" value="UniProtKB-ARBA"/>
</dbReference>
<protein>
    <recommendedName>
        <fullName evidence="16">Polypeptide N-acetylgalactosaminyltransferase</fullName>
        <ecNumber evidence="16">2.4.1.-</ecNumber>
    </recommendedName>
    <alternativeName>
        <fullName evidence="16">Protein-UDP acetylgalactosaminyltransferase</fullName>
    </alternativeName>
</protein>
<keyword evidence="5 16" id="KW-0328">Glycosyltransferase</keyword>
<evidence type="ECO:0000256" key="13">
    <source>
        <dbReference type="ARBA" id="ARBA00023136"/>
    </source>
</evidence>
<dbReference type="InParanoid" id="A0A6L2PTU7"/>
<evidence type="ECO:0000256" key="11">
    <source>
        <dbReference type="ARBA" id="ARBA00022989"/>
    </source>
</evidence>
<dbReference type="Proteomes" id="UP000502823">
    <property type="component" value="Unassembled WGS sequence"/>
</dbReference>
<keyword evidence="6 16" id="KW-0808">Transferase</keyword>
<evidence type="ECO:0000256" key="3">
    <source>
        <dbReference type="ARBA" id="ARBA00004922"/>
    </source>
</evidence>
<evidence type="ECO:0000259" key="17">
    <source>
        <dbReference type="Pfam" id="PF00535"/>
    </source>
</evidence>
<dbReference type="PANTHER" id="PTHR11675">
    <property type="entry name" value="N-ACETYLGALACTOSAMINYLTRANSFERASE"/>
    <property type="match status" value="1"/>
</dbReference>
<dbReference type="FunCoup" id="A0A6L2PTU7">
    <property type="interactions" value="262"/>
</dbReference>
<keyword evidence="7 16" id="KW-0812">Transmembrane</keyword>
<evidence type="ECO:0000256" key="14">
    <source>
        <dbReference type="ARBA" id="ARBA00023157"/>
    </source>
</evidence>
<evidence type="ECO:0000256" key="16">
    <source>
        <dbReference type="RuleBase" id="RU361242"/>
    </source>
</evidence>
<reference evidence="21" key="2">
    <citation type="submission" date="2020-01" db="EMBL/GenBank/DDBJ databases">
        <title>Draft genome sequence of the Termite Coptotermes fromosanus.</title>
        <authorList>
            <person name="Itakura S."/>
            <person name="Yosikawa Y."/>
            <person name="Umezawa K."/>
        </authorList>
    </citation>
    <scope>NUCLEOTIDE SEQUENCE [LARGE SCALE GENOMIC DNA]</scope>
</reference>
<dbReference type="OrthoDB" id="416652at2759"/>
<name>A0A6L2PTU7_COPFO</name>
<keyword evidence="8" id="KW-0479">Metal-binding</keyword>
<evidence type="ECO:0000256" key="4">
    <source>
        <dbReference type="ARBA" id="ARBA00005680"/>
    </source>
</evidence>
<evidence type="ECO:0000313" key="19">
    <source>
        <dbReference type="EMBL" id="GFG34622.1"/>
    </source>
</evidence>
<dbReference type="GO" id="GO:0006493">
    <property type="term" value="P:protein O-linked glycosylation"/>
    <property type="evidence" value="ECO:0007669"/>
    <property type="project" value="TreeGrafter"/>
</dbReference>
<gene>
    <name evidence="19" type="ORF">Cfor_01126</name>
    <name evidence="20" type="ORF">Cfor_01484</name>
</gene>
<dbReference type="EMBL" id="BLKM01005534">
    <property type="protein sequence ID" value="GFG34622.1"/>
    <property type="molecule type" value="Genomic_DNA"/>
</dbReference>
<dbReference type="InterPro" id="IPR045885">
    <property type="entry name" value="GalNAc-T"/>
</dbReference>
<evidence type="ECO:0000313" key="21">
    <source>
        <dbReference type="Proteomes" id="UP000502823"/>
    </source>
</evidence>
<dbReference type="FunFam" id="3.90.550.10:FF:000021">
    <property type="entry name" value="Polypeptide N-acetylgalactosaminyltransferase"/>
    <property type="match status" value="1"/>
</dbReference>
<dbReference type="InterPro" id="IPR000772">
    <property type="entry name" value="Ricin_B_lectin"/>
</dbReference>
<dbReference type="EC" id="2.4.1.-" evidence="16"/>
<dbReference type="GO" id="GO:0030246">
    <property type="term" value="F:carbohydrate binding"/>
    <property type="evidence" value="ECO:0007669"/>
    <property type="project" value="UniProtKB-KW"/>
</dbReference>
<dbReference type="PANTHER" id="PTHR11675:SF43">
    <property type="entry name" value="POLYPEPTIDE N-ACETYLGALACTOSAMINYLTRANSFERASE 1"/>
    <property type="match status" value="1"/>
</dbReference>
<dbReference type="Pfam" id="PF00652">
    <property type="entry name" value="Ricin_B_lectin"/>
    <property type="match status" value="1"/>
</dbReference>
<sequence>YHDLFCNVCDGLCDVETGVHIKKVRKFVFVVFSYVAMQLKRTCRFFANRRFAFLVTCVSVTLILWSTKRLKSNLTDEELEVVITNLRVDQLKKELKRQADGAVRSELWNISSHNENDYEAQIRQDEARKVPGLGDDGVPVILQGEEAKRAEELMKVEAFNILLSDRIPYSRKLPDARNPKCKDLTYDLDLPSASVIIVFTNEAWSTLIRTVHSVLNGSPAHLLKEVILVDDSSDRVELQDRLDYYLRTRFPPKVHLVRLGERAGLIRARLAGARAAVGDVLVFLDAHCEVVQTWLEPLLQRIKEKRSAVLVPIIDVIDDKTFEYMYSKSSLDFFQVGGFTWSGHFTWVVIPEAEQARRGSPVAPTRSPTMAGGLFAIERNYFWEIGSYDSQMDVWGGENLEMSFRVWQCGGSLETIPCSRVGHIFRSFHPYTFPGGKDTHGINTARVVEVWMDEYKSLFYMNRPDLLDRDIGDLTERLNLRKRLNCKPFKWYLQNVYPGMFIPTENVKAFGQVQNNHKCLDNLQKGSNEEQYELGLYSCHPKATSSQFFSLTLTGELRRENFCAEIQNPIVIPVRVIMFRCHGQKGNQEWQMEHPDRLKFDAVTHGKEH</sequence>
<dbReference type="UniPathway" id="UPA00378"/>
<evidence type="ECO:0000256" key="9">
    <source>
        <dbReference type="ARBA" id="ARBA00022734"/>
    </source>
</evidence>
<evidence type="ECO:0000256" key="2">
    <source>
        <dbReference type="ARBA" id="ARBA00004323"/>
    </source>
</evidence>
<keyword evidence="15 16" id="KW-0464">Manganese</keyword>
<keyword evidence="21" id="KW-1185">Reference proteome</keyword>
<dbReference type="InterPro" id="IPR035992">
    <property type="entry name" value="Ricin_B-like_lectins"/>
</dbReference>
<keyword evidence="11 16" id="KW-1133">Transmembrane helix</keyword>
<evidence type="ECO:0000256" key="6">
    <source>
        <dbReference type="ARBA" id="ARBA00022679"/>
    </source>
</evidence>
<dbReference type="EMBL" id="BLKM01012181">
    <property type="protein sequence ID" value="GFG35704.1"/>
    <property type="molecule type" value="Genomic_DNA"/>
</dbReference>
<dbReference type="SUPFAM" id="SSF50370">
    <property type="entry name" value="Ricin B-like lectins"/>
    <property type="match status" value="1"/>
</dbReference>
<keyword evidence="9 16" id="KW-0430">Lectin</keyword>
<feature type="domain" description="Ricin B lectin" evidence="18">
    <location>
        <begin position="510"/>
        <end position="594"/>
    </location>
</feature>
<comment type="subcellular location">
    <subcellularLocation>
        <location evidence="2 16">Golgi apparatus membrane</location>
        <topology evidence="2 16">Single-pass type II membrane protein</topology>
    </subcellularLocation>
</comment>